<dbReference type="EMBL" id="JAATVY010000002">
    <property type="protein sequence ID" value="NJC68973.1"/>
    <property type="molecule type" value="Genomic_DNA"/>
</dbReference>
<sequence>MRPGYPLPLPPRPRRSWLAPVLAALLVLAAAVTVGGGAAAIATTRGGGGPSRVTFVGGLDGPARRSALTALLDRRAKAVRNHDRRAFLADVDGADQAFRRQQEQQFDNLTRLPLADFRYALEETTRYDPLIPDAVRSRYHGVVQTAAVTVLYRIDGVDAAPVAAPWAPIFGLVSGAWRLAGVATDGVLPTGANGQAWETDEIAVVHSARVVLVLSAGDVARAPDLLRMAEAALDRVAAVRNGGWAGKVLITAVQDPRLFTTYFADNPDHVGGVAAIAVPYYAQVPAWHARPAYVATRVVFNPHEFAADPAELAHDLTHEFTHAAMGAATADDTPLWLVEGFAEYVAYKSETVPGSFVKRSLEGLPVQSGLPPTNFYADPRNYVLGWLACRMIAERYGEAKLIALYEGSRNGSAIQQVLGVDATVLASQYSSYVEKARRG</sequence>
<protein>
    <submittedName>
        <fullName evidence="1">Uncharacterized protein</fullName>
    </submittedName>
</protein>
<gene>
    <name evidence="1" type="ORF">HC031_04410</name>
</gene>
<dbReference type="RefSeq" id="WP_167923844.1">
    <property type="nucleotide sequence ID" value="NZ_JAATVY010000002.1"/>
</dbReference>
<comment type="caution">
    <text evidence="1">The sequence shown here is derived from an EMBL/GenBank/DDBJ whole genome shotgun (WGS) entry which is preliminary data.</text>
</comment>
<evidence type="ECO:0000313" key="2">
    <source>
        <dbReference type="Proteomes" id="UP000722989"/>
    </source>
</evidence>
<keyword evidence="2" id="KW-1185">Reference proteome</keyword>
<organism evidence="1 2">
    <name type="scientific">Planosporangium thailandense</name>
    <dbReference type="NCBI Taxonomy" id="765197"/>
    <lineage>
        <taxon>Bacteria</taxon>
        <taxon>Bacillati</taxon>
        <taxon>Actinomycetota</taxon>
        <taxon>Actinomycetes</taxon>
        <taxon>Micromonosporales</taxon>
        <taxon>Micromonosporaceae</taxon>
        <taxon>Planosporangium</taxon>
    </lineage>
</organism>
<proteinExistence type="predicted"/>
<evidence type="ECO:0000313" key="1">
    <source>
        <dbReference type="EMBL" id="NJC68973.1"/>
    </source>
</evidence>
<accession>A0ABX0XT62</accession>
<reference evidence="1 2" key="1">
    <citation type="submission" date="2020-03" db="EMBL/GenBank/DDBJ databases">
        <title>WGS of the type strain of Planosporangium spp.</title>
        <authorList>
            <person name="Thawai C."/>
        </authorList>
    </citation>
    <scope>NUCLEOTIDE SEQUENCE [LARGE SCALE GENOMIC DNA]</scope>
    <source>
        <strain evidence="1 2">TBRC 5610</strain>
    </source>
</reference>
<name>A0ABX0XT62_9ACTN</name>
<dbReference type="Proteomes" id="UP000722989">
    <property type="component" value="Unassembled WGS sequence"/>
</dbReference>